<dbReference type="AlphaFoldDB" id="A0A4Z2J7K9"/>
<sequence length="453" mass="48932">MCGPAAKAGCDWSVQYTPPPASTAPPSPPTEVRLRRGGVRSLRSRPGPVLIVQATSLWDADSLVAGICEVQDTGVFPRLELVGLVVDISDGGVEVTGGRGRDETVELCDAAVVGLGVLLVLSIVSARLVDCRVHGRLKDRGDKQSLMNLYHESLGFSPLCPRPGQPIGDHWLVVIFIQNLLWYRRRSVLLWFLQRLVGGHSGVIRAPFGLHVGAVTTLLIQVDGGVLHPFAQGPPLGGAGAEVAVEQGGGRMGRLLGAQLDGTVGEAELSGRVFELLDRLVQGVFNADVTRRHRNLLHHLATLELGASESMIELYTGGQSDREQVSEASKDKEPQLTQQAANRYYRKKSPTHSIHEVLMVACWMSCDCLLLPGKRDERLTRPVAHMTSCYRNHFLGRGGITVWRAPQPGVLGAANGSNAASSENRTNNEAPSSNLESSLRRDQKPTRGLFALN</sequence>
<accession>A0A4Z2J7K9</accession>
<evidence type="ECO:0000313" key="3">
    <source>
        <dbReference type="Proteomes" id="UP000314294"/>
    </source>
</evidence>
<protein>
    <submittedName>
        <fullName evidence="2">Uncharacterized protein</fullName>
    </submittedName>
</protein>
<dbReference type="EMBL" id="SRLO01000018">
    <property type="protein sequence ID" value="TNN86007.1"/>
    <property type="molecule type" value="Genomic_DNA"/>
</dbReference>
<feature type="compositionally biased region" description="Polar residues" evidence="1">
    <location>
        <begin position="423"/>
        <end position="437"/>
    </location>
</feature>
<gene>
    <name evidence="2" type="ORF">EYF80_003851</name>
</gene>
<proteinExistence type="predicted"/>
<name>A0A4Z2J7K9_9TELE</name>
<reference evidence="2 3" key="1">
    <citation type="submission" date="2019-03" db="EMBL/GenBank/DDBJ databases">
        <title>First draft genome of Liparis tanakae, snailfish: a comprehensive survey of snailfish specific genes.</title>
        <authorList>
            <person name="Kim W."/>
            <person name="Song I."/>
            <person name="Jeong J.-H."/>
            <person name="Kim D."/>
            <person name="Kim S."/>
            <person name="Ryu S."/>
            <person name="Song J.Y."/>
            <person name="Lee S.K."/>
        </authorList>
    </citation>
    <scope>NUCLEOTIDE SEQUENCE [LARGE SCALE GENOMIC DNA]</scope>
    <source>
        <tissue evidence="2">Muscle</tissue>
    </source>
</reference>
<evidence type="ECO:0000313" key="2">
    <source>
        <dbReference type="EMBL" id="TNN86007.1"/>
    </source>
</evidence>
<evidence type="ECO:0000256" key="1">
    <source>
        <dbReference type="SAM" id="MobiDB-lite"/>
    </source>
</evidence>
<keyword evidence="3" id="KW-1185">Reference proteome</keyword>
<feature type="region of interest" description="Disordered" evidence="1">
    <location>
        <begin position="413"/>
        <end position="453"/>
    </location>
</feature>
<dbReference type="Proteomes" id="UP000314294">
    <property type="component" value="Unassembled WGS sequence"/>
</dbReference>
<feature type="compositionally biased region" description="Low complexity" evidence="1">
    <location>
        <begin position="413"/>
        <end position="422"/>
    </location>
</feature>
<comment type="caution">
    <text evidence="2">The sequence shown here is derived from an EMBL/GenBank/DDBJ whole genome shotgun (WGS) entry which is preliminary data.</text>
</comment>
<feature type="compositionally biased region" description="Basic and acidic residues" evidence="1">
    <location>
        <begin position="320"/>
        <end position="334"/>
    </location>
</feature>
<organism evidence="2 3">
    <name type="scientific">Liparis tanakae</name>
    <name type="common">Tanaka's snailfish</name>
    <dbReference type="NCBI Taxonomy" id="230148"/>
    <lineage>
        <taxon>Eukaryota</taxon>
        <taxon>Metazoa</taxon>
        <taxon>Chordata</taxon>
        <taxon>Craniata</taxon>
        <taxon>Vertebrata</taxon>
        <taxon>Euteleostomi</taxon>
        <taxon>Actinopterygii</taxon>
        <taxon>Neopterygii</taxon>
        <taxon>Teleostei</taxon>
        <taxon>Neoteleostei</taxon>
        <taxon>Acanthomorphata</taxon>
        <taxon>Eupercaria</taxon>
        <taxon>Perciformes</taxon>
        <taxon>Cottioidei</taxon>
        <taxon>Cottales</taxon>
        <taxon>Liparidae</taxon>
        <taxon>Liparis</taxon>
    </lineage>
</organism>
<feature type="region of interest" description="Disordered" evidence="1">
    <location>
        <begin position="318"/>
        <end position="337"/>
    </location>
</feature>